<dbReference type="EMBL" id="CM055729">
    <property type="protein sequence ID" value="KAJ8014893.1"/>
    <property type="molecule type" value="Genomic_DNA"/>
</dbReference>
<evidence type="ECO:0000313" key="1">
    <source>
        <dbReference type="EMBL" id="KAJ8014893.1"/>
    </source>
</evidence>
<proteinExistence type="predicted"/>
<organism evidence="1 2">
    <name type="scientific">Dallia pectoralis</name>
    <name type="common">Alaska blackfish</name>
    <dbReference type="NCBI Taxonomy" id="75939"/>
    <lineage>
        <taxon>Eukaryota</taxon>
        <taxon>Metazoa</taxon>
        <taxon>Chordata</taxon>
        <taxon>Craniata</taxon>
        <taxon>Vertebrata</taxon>
        <taxon>Euteleostomi</taxon>
        <taxon>Actinopterygii</taxon>
        <taxon>Neopterygii</taxon>
        <taxon>Teleostei</taxon>
        <taxon>Protacanthopterygii</taxon>
        <taxon>Esociformes</taxon>
        <taxon>Umbridae</taxon>
        <taxon>Dallia</taxon>
    </lineage>
</organism>
<reference evidence="1" key="1">
    <citation type="submission" date="2021-05" db="EMBL/GenBank/DDBJ databases">
        <authorList>
            <person name="Pan Q."/>
            <person name="Jouanno E."/>
            <person name="Zahm M."/>
            <person name="Klopp C."/>
            <person name="Cabau C."/>
            <person name="Louis A."/>
            <person name="Berthelot C."/>
            <person name="Parey E."/>
            <person name="Roest Crollius H."/>
            <person name="Montfort J."/>
            <person name="Robinson-Rechavi M."/>
            <person name="Bouchez O."/>
            <person name="Lampietro C."/>
            <person name="Lopez Roques C."/>
            <person name="Donnadieu C."/>
            <person name="Postlethwait J."/>
            <person name="Bobe J."/>
            <person name="Dillon D."/>
            <person name="Chandos A."/>
            <person name="von Hippel F."/>
            <person name="Guiguen Y."/>
        </authorList>
    </citation>
    <scope>NUCLEOTIDE SEQUENCE</scope>
    <source>
        <strain evidence="1">YG-Jan2019</strain>
    </source>
</reference>
<name>A0ACC2HFU2_DALPE</name>
<sequence length="105" mass="11734">MSPGEPLTRVDICHVSVYSRVCLYLVAGICCVGTVISNHDVAAGESEEQGRSREDRLDSIENYDITYPLWLQPARLRRTSDGEQQHPSEAEVLITAEGEEMTLRL</sequence>
<accession>A0ACC2HFU2</accession>
<protein>
    <submittedName>
        <fullName evidence="1">Uncharacterized protein</fullName>
    </submittedName>
</protein>
<keyword evidence="2" id="KW-1185">Reference proteome</keyword>
<gene>
    <name evidence="1" type="ORF">DPEC_G00020510</name>
</gene>
<comment type="caution">
    <text evidence="1">The sequence shown here is derived from an EMBL/GenBank/DDBJ whole genome shotgun (WGS) entry which is preliminary data.</text>
</comment>
<feature type="non-terminal residue" evidence="1">
    <location>
        <position position="105"/>
    </location>
</feature>
<evidence type="ECO:0000313" key="2">
    <source>
        <dbReference type="Proteomes" id="UP001157502"/>
    </source>
</evidence>
<dbReference type="Proteomes" id="UP001157502">
    <property type="component" value="Chromosome 2"/>
</dbReference>